<protein>
    <submittedName>
        <fullName evidence="3">AAA family ATPase</fullName>
    </submittedName>
</protein>
<evidence type="ECO:0000256" key="1">
    <source>
        <dbReference type="ARBA" id="ARBA00022741"/>
    </source>
</evidence>
<dbReference type="Gene3D" id="1.10.3090.10">
    <property type="entry name" value="cca-adding enzyme, domain 2"/>
    <property type="match status" value="1"/>
</dbReference>
<keyword evidence="1" id="KW-0547">Nucleotide-binding</keyword>
<dbReference type="Gene3D" id="3.40.50.300">
    <property type="entry name" value="P-loop containing nucleotide triphosphate hydrolases"/>
    <property type="match status" value="1"/>
</dbReference>
<dbReference type="InterPro" id="IPR027417">
    <property type="entry name" value="P-loop_NTPase"/>
</dbReference>
<dbReference type="PANTHER" id="PTHR47545:SF1">
    <property type="entry name" value="MULTIFUNCTIONAL CCA PROTEIN"/>
    <property type="match status" value="1"/>
</dbReference>
<dbReference type="InterPro" id="IPR006675">
    <property type="entry name" value="HDIG_dom"/>
</dbReference>
<evidence type="ECO:0000313" key="3">
    <source>
        <dbReference type="EMBL" id="MDG4695543.1"/>
    </source>
</evidence>
<dbReference type="SUPFAM" id="SSF52540">
    <property type="entry name" value="P-loop containing nucleoside triphosphate hydrolases"/>
    <property type="match status" value="1"/>
</dbReference>
<dbReference type="EMBL" id="JARRYG010000003">
    <property type="protein sequence ID" value="MDG4695543.1"/>
    <property type="molecule type" value="Genomic_DNA"/>
</dbReference>
<accession>A0AA42FLV4</accession>
<evidence type="ECO:0000259" key="2">
    <source>
        <dbReference type="Pfam" id="PF01966"/>
    </source>
</evidence>
<reference evidence="3" key="1">
    <citation type="submission" date="2023-03" db="EMBL/GenBank/DDBJ databases">
        <title>a new species belonging to Providencia genus.</title>
        <authorList>
            <person name="Yang W."/>
            <person name="Hu F."/>
            <person name="Shen S."/>
            <person name="Ding L."/>
            <person name="Yin D."/>
        </authorList>
    </citation>
    <scope>NUCLEOTIDE SEQUENCE</scope>
    <source>
        <strain evidence="3">CRE-3FA-0001</strain>
    </source>
</reference>
<dbReference type="Pfam" id="PF01966">
    <property type="entry name" value="HD"/>
    <property type="match status" value="1"/>
</dbReference>
<proteinExistence type="predicted"/>
<name>A0AA42FLV4_9GAMM</name>
<dbReference type="InterPro" id="IPR050124">
    <property type="entry name" value="tRNA_CCA-adding_enzyme"/>
</dbReference>
<feature type="domain" description="HD" evidence="2">
    <location>
        <begin position="40"/>
        <end position="139"/>
    </location>
</feature>
<comment type="caution">
    <text evidence="3">The sequence shown here is derived from an EMBL/GenBank/DDBJ whole genome shotgun (WGS) entry which is preliminary data.</text>
</comment>
<dbReference type="RefSeq" id="WP_042844186.1">
    <property type="nucleotide sequence ID" value="NZ_JARRYG010000003.1"/>
</dbReference>
<dbReference type="NCBIfam" id="TIGR00277">
    <property type="entry name" value="HDIG"/>
    <property type="match status" value="1"/>
</dbReference>
<dbReference type="SUPFAM" id="SSF109604">
    <property type="entry name" value="HD-domain/PDEase-like"/>
    <property type="match status" value="1"/>
</dbReference>
<evidence type="ECO:0000313" key="4">
    <source>
        <dbReference type="Proteomes" id="UP001156701"/>
    </source>
</evidence>
<dbReference type="InterPro" id="IPR003607">
    <property type="entry name" value="HD/PDEase_dom"/>
</dbReference>
<dbReference type="CDD" id="cd00077">
    <property type="entry name" value="HDc"/>
    <property type="match status" value="1"/>
</dbReference>
<sequence>MSWQLTKNRDWSQLEAQFDFIRDMQNVPQDSLHHAEGNVAIHTQMVLAALESLPEYQQLSPFKQQVVWTAALLHDVEKRSTTREDEEGRIHSPGHAKKGELSVRNILFRQIETPFAIREHIAALVRFHGLPLWIMEKPDPERTLFAASLRVEMPLLCMLAKADAIGRTCEDKADLLARIELFELFCREQDCWDKPKSFASLAGRFQYFHYQKGTADYLPFEEFGSEVIMLCGLPGMGKDHFVKQFYPQTQIICLDDIRREHKINPADKNAQGWVAQQAKEQAKGLLRTKTDFIWNATSLSASLRASMISLFERYQAKVHLVYLEVPFKQWRQQNQQRQYAVPDNIMERMAGKLELPTPDEAHQVSYYINSEFVELFGEI</sequence>
<gene>
    <name evidence="3" type="ORF">P7V44_04735</name>
</gene>
<dbReference type="AlphaFoldDB" id="A0AA42FLV4"/>
<dbReference type="Pfam" id="PF13671">
    <property type="entry name" value="AAA_33"/>
    <property type="match status" value="1"/>
</dbReference>
<dbReference type="PANTHER" id="PTHR47545">
    <property type="entry name" value="MULTIFUNCTIONAL CCA PROTEIN"/>
    <property type="match status" value="1"/>
</dbReference>
<dbReference type="GO" id="GO:0000166">
    <property type="term" value="F:nucleotide binding"/>
    <property type="evidence" value="ECO:0007669"/>
    <property type="project" value="UniProtKB-KW"/>
</dbReference>
<dbReference type="InterPro" id="IPR006674">
    <property type="entry name" value="HD_domain"/>
</dbReference>
<dbReference type="Proteomes" id="UP001156701">
    <property type="component" value="Unassembled WGS sequence"/>
</dbReference>
<organism evidence="3 4">
    <name type="scientific">Providencia huashanensis</name>
    <dbReference type="NCBI Taxonomy" id="3037798"/>
    <lineage>
        <taxon>Bacteria</taxon>
        <taxon>Pseudomonadati</taxon>
        <taxon>Pseudomonadota</taxon>
        <taxon>Gammaproteobacteria</taxon>
        <taxon>Enterobacterales</taxon>
        <taxon>Morganellaceae</taxon>
        <taxon>Providencia</taxon>
    </lineage>
</organism>